<dbReference type="InterPro" id="IPR052942">
    <property type="entry name" value="LPS_cholinephosphotransferase"/>
</dbReference>
<sequence length="285" mass="33978">MSYDLREHQQVMLEMLREVDRICKKHQIQYTLFAGTLLGAVRHQGFIPWDDDLDIVMLRPEYERFLKIAAQEIDTRAFYLQAEFSSHWPMFFTKLRRNGTACIERYVPKDYDTHMGVYIDIFPCDNLYDQPLLRKMQFWASKLVIAKALSARGYSTDNIKKKLFILLSHLFPRKILASFVRNERGNHTKKVHTFFAASSKYSKNIYPREWFLETKKLLFEGYEFPAPRQYHEILMQLYGDYQVPTPVSERGKKVHGEIVDLSHPYTLYRDVQKNLKIKEFTRSIR</sequence>
<keyword evidence="3" id="KW-1185">Reference proteome</keyword>
<proteinExistence type="predicted"/>
<evidence type="ECO:0000259" key="1">
    <source>
        <dbReference type="Pfam" id="PF04991"/>
    </source>
</evidence>
<name>A0ABV1GI26_9FIRM</name>
<feature type="domain" description="LicD/FKTN/FKRP nucleotidyltransferase" evidence="1">
    <location>
        <begin position="23"/>
        <end position="239"/>
    </location>
</feature>
<evidence type="ECO:0000313" key="2">
    <source>
        <dbReference type="EMBL" id="MEQ2521502.1"/>
    </source>
</evidence>
<dbReference type="Proteomes" id="UP001477672">
    <property type="component" value="Unassembled WGS sequence"/>
</dbReference>
<dbReference type="Pfam" id="PF04991">
    <property type="entry name" value="LicD"/>
    <property type="match status" value="1"/>
</dbReference>
<protein>
    <submittedName>
        <fullName evidence="2">LicD family protein</fullName>
    </submittedName>
</protein>
<gene>
    <name evidence="2" type="ORF">WMO24_13860</name>
</gene>
<dbReference type="PANTHER" id="PTHR43404">
    <property type="entry name" value="LIPOPOLYSACCHARIDE CHOLINEPHOSPHOTRANSFERASE LICD"/>
    <property type="match status" value="1"/>
</dbReference>
<dbReference type="InterPro" id="IPR007074">
    <property type="entry name" value="LicD/FKTN/FKRP_NTP_transf"/>
</dbReference>
<reference evidence="2 3" key="1">
    <citation type="submission" date="2024-03" db="EMBL/GenBank/DDBJ databases">
        <title>Human intestinal bacterial collection.</title>
        <authorList>
            <person name="Pauvert C."/>
            <person name="Hitch T.C.A."/>
            <person name="Clavel T."/>
        </authorList>
    </citation>
    <scope>NUCLEOTIDE SEQUENCE [LARGE SCALE GENOMIC DNA]</scope>
    <source>
        <strain evidence="2 3">CLA-JM-H11</strain>
    </source>
</reference>
<accession>A0ABV1GI26</accession>
<comment type="caution">
    <text evidence="2">The sequence shown here is derived from an EMBL/GenBank/DDBJ whole genome shotgun (WGS) entry which is preliminary data.</text>
</comment>
<dbReference type="RefSeq" id="WP_349216958.1">
    <property type="nucleotide sequence ID" value="NZ_JBBMFA010000111.1"/>
</dbReference>
<evidence type="ECO:0000313" key="3">
    <source>
        <dbReference type="Proteomes" id="UP001477672"/>
    </source>
</evidence>
<organism evidence="2 3">
    <name type="scientific">Ruthenibacterium intestinale</name>
    <dbReference type="NCBI Taxonomy" id="3133163"/>
    <lineage>
        <taxon>Bacteria</taxon>
        <taxon>Bacillati</taxon>
        <taxon>Bacillota</taxon>
        <taxon>Clostridia</taxon>
        <taxon>Eubacteriales</taxon>
        <taxon>Oscillospiraceae</taxon>
        <taxon>Ruthenibacterium</taxon>
    </lineage>
</organism>
<dbReference type="EMBL" id="JBBMFA010000111">
    <property type="protein sequence ID" value="MEQ2521502.1"/>
    <property type="molecule type" value="Genomic_DNA"/>
</dbReference>
<dbReference type="PANTHER" id="PTHR43404:SF2">
    <property type="entry name" value="LIPOPOLYSACCHARIDE CHOLINEPHOSPHOTRANSFERASE LICD"/>
    <property type="match status" value="1"/>
</dbReference>